<dbReference type="InterPro" id="IPR009288">
    <property type="entry name" value="AIG2-like_dom"/>
</dbReference>
<evidence type="ECO:0000256" key="1">
    <source>
        <dbReference type="ARBA" id="ARBA00008861"/>
    </source>
</evidence>
<name>A0A0H4X2U0_9BACT</name>
<dbReference type="RefSeq" id="WP_002637934.1">
    <property type="nucleotide sequence ID" value="NZ_CP012109.1"/>
</dbReference>
<proteinExistence type="inferred from homology"/>
<comment type="similarity">
    <text evidence="1 3">Belongs to the gamma-glutamylcyclotransferase family.</text>
</comment>
<dbReference type="AlphaFoldDB" id="A0A0H4X2U0"/>
<evidence type="ECO:0000259" key="4">
    <source>
        <dbReference type="Pfam" id="PF06094"/>
    </source>
</evidence>
<dbReference type="InterPro" id="IPR039126">
    <property type="entry name" value="GGACT"/>
</dbReference>
<dbReference type="EMBL" id="CP012109">
    <property type="protein sequence ID" value="AKQ68193.1"/>
    <property type="molecule type" value="Genomic_DNA"/>
</dbReference>
<keyword evidence="6" id="KW-1185">Reference proteome</keyword>
<feature type="active site" description="Proton acceptor" evidence="2">
    <location>
        <position position="80"/>
    </location>
</feature>
<dbReference type="PANTHER" id="PTHR12510">
    <property type="entry name" value="TROPONIN C-AKIN-1 PROTEIN"/>
    <property type="match status" value="1"/>
</dbReference>
<dbReference type="KEGG" id="mym:A176_005105"/>
<dbReference type="Proteomes" id="UP000009026">
    <property type="component" value="Chromosome"/>
</dbReference>
<evidence type="ECO:0000256" key="2">
    <source>
        <dbReference type="PIRSR" id="PIRSR639126-1"/>
    </source>
</evidence>
<evidence type="ECO:0000313" key="5">
    <source>
        <dbReference type="EMBL" id="AKQ68193.1"/>
    </source>
</evidence>
<dbReference type="STRING" id="1297742.A176_005105"/>
<dbReference type="InterPro" id="IPR036568">
    <property type="entry name" value="GGCT-like_sf"/>
</dbReference>
<evidence type="ECO:0000256" key="3">
    <source>
        <dbReference type="RuleBase" id="RU367036"/>
    </source>
</evidence>
<dbReference type="CDD" id="cd06661">
    <property type="entry name" value="GGCT_like"/>
    <property type="match status" value="1"/>
</dbReference>
<dbReference type="SUPFAM" id="SSF110857">
    <property type="entry name" value="Gamma-glutamyl cyclotransferase-like"/>
    <property type="match status" value="1"/>
</dbReference>
<dbReference type="InterPro" id="IPR013024">
    <property type="entry name" value="GGCT-like"/>
</dbReference>
<sequence length="130" mass="14662">MKRTSTAATRVFVYGTLLSGEPNHRLLRGARRIGSARTQPRFSLYDYGPFPALASRGKHAVEGEVYEVDTFILAALDRLEGHPHFYQRTSIALDGAGRVEAYLFPKARLTGRPTIKSGCWRTHLKEKKSW</sequence>
<protein>
    <recommendedName>
        <fullName evidence="3">Gamma-glutamylcyclotransferase family protein</fullName>
    </recommendedName>
</protein>
<dbReference type="GO" id="GO:0061929">
    <property type="term" value="F:gamma-glutamylaminecyclotransferase activity"/>
    <property type="evidence" value="ECO:0007669"/>
    <property type="project" value="InterPro"/>
</dbReference>
<dbReference type="Pfam" id="PF06094">
    <property type="entry name" value="GGACT"/>
    <property type="match status" value="1"/>
</dbReference>
<dbReference type="Gene3D" id="3.10.490.10">
    <property type="entry name" value="Gamma-glutamyl cyclotransferase-like"/>
    <property type="match status" value="1"/>
</dbReference>
<gene>
    <name evidence="5" type="ORF">A176_005105</name>
</gene>
<dbReference type="GO" id="GO:0005829">
    <property type="term" value="C:cytosol"/>
    <property type="evidence" value="ECO:0007669"/>
    <property type="project" value="TreeGrafter"/>
</dbReference>
<dbReference type="PANTHER" id="PTHR12510:SF4">
    <property type="entry name" value="GAMMA-GLUTAMYLAMINECYCLOTRANSFERASE"/>
    <property type="match status" value="1"/>
</dbReference>
<evidence type="ECO:0000313" key="6">
    <source>
        <dbReference type="Proteomes" id="UP000009026"/>
    </source>
</evidence>
<feature type="domain" description="Gamma-glutamylcyclotransferase AIG2-like" evidence="4">
    <location>
        <begin position="11"/>
        <end position="121"/>
    </location>
</feature>
<dbReference type="OrthoDB" id="5070127at2"/>
<dbReference type="eggNOG" id="COG2105">
    <property type="taxonomic scope" value="Bacteria"/>
</dbReference>
<organism evidence="5 6">
    <name type="scientific">Pseudomyxococcus hansupus</name>
    <dbReference type="NCBI Taxonomy" id="1297742"/>
    <lineage>
        <taxon>Bacteria</taxon>
        <taxon>Pseudomonadati</taxon>
        <taxon>Myxococcota</taxon>
        <taxon>Myxococcia</taxon>
        <taxon>Myxococcales</taxon>
        <taxon>Cystobacterineae</taxon>
        <taxon>Myxococcaceae</taxon>
        <taxon>Pseudomyxococcus</taxon>
    </lineage>
</organism>
<reference evidence="5 6" key="1">
    <citation type="journal article" date="2016" name="PLoS ONE">
        <title>Complete Genome Sequence and Comparative Genomics of a Novel Myxobacterium Myxococcus hansupus.</title>
        <authorList>
            <person name="Sharma G."/>
            <person name="Narwani T."/>
            <person name="Subramanian S."/>
        </authorList>
    </citation>
    <scope>NUCLEOTIDE SEQUENCE [LARGE SCALE GENOMIC DNA]</scope>
    <source>
        <strain evidence="6">mixupus</strain>
    </source>
</reference>
<dbReference type="PATRIC" id="fig|1297742.4.peg.5155"/>
<accession>A0A0H4X2U0</accession>